<feature type="compositionally biased region" description="Basic and acidic residues" evidence="1">
    <location>
        <begin position="1"/>
        <end position="17"/>
    </location>
</feature>
<evidence type="ECO:0008006" key="4">
    <source>
        <dbReference type="Google" id="ProtNLM"/>
    </source>
</evidence>
<sequence>MSVDDHGHDPKALELDPKSPLASGSRGVSKALIRLVVEFQASGLQRCCWVQAAPESARQYILFTGGRSERNIRFYRRAGYDLQSTTTPPGHIAGAVFMIKPVPERPTPGLQDILQI</sequence>
<proteinExistence type="predicted"/>
<gene>
    <name evidence="2" type="ORF">BKA15_002588</name>
</gene>
<accession>A0A7Y9I6N0</accession>
<comment type="caution">
    <text evidence="2">The sequence shown here is derived from an EMBL/GenBank/DDBJ whole genome shotgun (WGS) entry which is preliminary data.</text>
</comment>
<dbReference type="Proteomes" id="UP000569914">
    <property type="component" value="Unassembled WGS sequence"/>
</dbReference>
<protein>
    <recommendedName>
        <fullName evidence="4">N-acetyltransferase domain-containing protein</fullName>
    </recommendedName>
</protein>
<dbReference type="RefSeq" id="WP_179751282.1">
    <property type="nucleotide sequence ID" value="NZ_JACCBU010000001.1"/>
</dbReference>
<name>A0A7Y9I6N0_9ACTN</name>
<feature type="region of interest" description="Disordered" evidence="1">
    <location>
        <begin position="1"/>
        <end position="25"/>
    </location>
</feature>
<evidence type="ECO:0000313" key="3">
    <source>
        <dbReference type="Proteomes" id="UP000569914"/>
    </source>
</evidence>
<evidence type="ECO:0000313" key="2">
    <source>
        <dbReference type="EMBL" id="NYE71259.1"/>
    </source>
</evidence>
<keyword evidence="3" id="KW-1185">Reference proteome</keyword>
<evidence type="ECO:0000256" key="1">
    <source>
        <dbReference type="SAM" id="MobiDB-lite"/>
    </source>
</evidence>
<reference evidence="2 3" key="1">
    <citation type="submission" date="2020-07" db="EMBL/GenBank/DDBJ databases">
        <title>Sequencing the genomes of 1000 actinobacteria strains.</title>
        <authorList>
            <person name="Klenk H.-P."/>
        </authorList>
    </citation>
    <scope>NUCLEOTIDE SEQUENCE [LARGE SCALE GENOMIC DNA]</scope>
    <source>
        <strain evidence="2 3">DSM 22083</strain>
    </source>
</reference>
<dbReference type="AlphaFoldDB" id="A0A7Y9I6N0"/>
<organism evidence="2 3">
    <name type="scientific">Microlunatus parietis</name>
    <dbReference type="NCBI Taxonomy" id="682979"/>
    <lineage>
        <taxon>Bacteria</taxon>
        <taxon>Bacillati</taxon>
        <taxon>Actinomycetota</taxon>
        <taxon>Actinomycetes</taxon>
        <taxon>Propionibacteriales</taxon>
        <taxon>Propionibacteriaceae</taxon>
        <taxon>Microlunatus</taxon>
    </lineage>
</organism>
<dbReference type="EMBL" id="JACCBU010000001">
    <property type="protein sequence ID" value="NYE71259.1"/>
    <property type="molecule type" value="Genomic_DNA"/>
</dbReference>